<dbReference type="RefSeq" id="WP_143776881.1">
    <property type="nucleotide sequence ID" value="NZ_VKKU01000002.1"/>
</dbReference>
<protein>
    <submittedName>
        <fullName evidence="2">DUF1838 domain-containing protein</fullName>
    </submittedName>
</protein>
<comment type="caution">
    <text evidence="2">The sequence shown here is derived from an EMBL/GenBank/DDBJ whole genome shotgun (WGS) entry which is preliminary data.</text>
</comment>
<keyword evidence="1" id="KW-0732">Signal</keyword>
<evidence type="ECO:0000313" key="2">
    <source>
        <dbReference type="EMBL" id="TSB01663.1"/>
    </source>
</evidence>
<feature type="chain" id="PRO_5022062321" evidence="1">
    <location>
        <begin position="23"/>
        <end position="306"/>
    </location>
</feature>
<reference evidence="2 3" key="1">
    <citation type="submission" date="2019-07" db="EMBL/GenBank/DDBJ databases">
        <authorList>
            <person name="Park M."/>
        </authorList>
    </citation>
    <scope>NUCLEOTIDE SEQUENCE [LARGE SCALE GENOMIC DNA]</scope>
    <source>
        <strain evidence="2 3">KCTC32445</strain>
    </source>
</reference>
<dbReference type="OrthoDB" id="1490196at2"/>
<feature type="signal peptide" evidence="1">
    <location>
        <begin position="1"/>
        <end position="22"/>
    </location>
</feature>
<evidence type="ECO:0000256" key="1">
    <source>
        <dbReference type="SAM" id="SignalP"/>
    </source>
</evidence>
<sequence>MKSKSLLLGAAILAFVAPSAAAKEKPRMLDLSKAEDALEVGKRAQCGEADGKPAVYHWSGKVYSRVTGEPDRMLFLGEGMNIRTCVTVDDPKRGKGWRLVSREIMLYLDPKTGEVLRKWTNPWTDETVDVMHIANDPVNQRPQFATNADGTTYKFIGRREGRWIFAPFEAPLFYHNVLAGDYQDYIGGKYHAMEIFDFAYDAEEILNTKYPTAYPIVSWVRISDWMPWMKMRGRQGQMVFNAMGNKLKSFDELPAVLKDEIRLNYPAYIAPPPGDDARPNETTWTVFKKMVDENRAKTGEKPKTSH</sequence>
<dbReference type="EMBL" id="VKKU01000002">
    <property type="protein sequence ID" value="TSB01663.1"/>
    <property type="molecule type" value="Genomic_DNA"/>
</dbReference>
<accession>A0A553WAF8</accession>
<evidence type="ECO:0000313" key="3">
    <source>
        <dbReference type="Proteomes" id="UP000320160"/>
    </source>
</evidence>
<dbReference type="Proteomes" id="UP000320160">
    <property type="component" value="Unassembled WGS sequence"/>
</dbReference>
<gene>
    <name evidence="2" type="ORF">FOM92_10810</name>
</gene>
<proteinExistence type="predicted"/>
<name>A0A553WAF8_9SPHN</name>
<keyword evidence="3" id="KW-1185">Reference proteome</keyword>
<organism evidence="2 3">
    <name type="scientific">Sphingorhabdus contaminans</name>
    <dbReference type="NCBI Taxonomy" id="1343899"/>
    <lineage>
        <taxon>Bacteria</taxon>
        <taxon>Pseudomonadati</taxon>
        <taxon>Pseudomonadota</taxon>
        <taxon>Alphaproteobacteria</taxon>
        <taxon>Sphingomonadales</taxon>
        <taxon>Sphingomonadaceae</taxon>
        <taxon>Sphingorhabdus</taxon>
    </lineage>
</organism>
<dbReference type="AlphaFoldDB" id="A0A553WAF8"/>
<dbReference type="InterPro" id="IPR014990">
    <property type="entry name" value="DUF1838"/>
</dbReference>
<dbReference type="Pfam" id="PF08894">
    <property type="entry name" value="DUF1838"/>
    <property type="match status" value="1"/>
</dbReference>